<dbReference type="Proteomes" id="UP000004508">
    <property type="component" value="Unassembled WGS sequence"/>
</dbReference>
<dbReference type="eggNOG" id="COG3299">
    <property type="taxonomic scope" value="Bacteria"/>
</dbReference>
<dbReference type="InParanoid" id="D6TXD3"/>
<gene>
    <name evidence="1" type="ORF">Krac_5981</name>
</gene>
<accession>D6TXD3</accession>
<reference evidence="1 2" key="1">
    <citation type="journal article" date="2011" name="Stand. Genomic Sci.">
        <title>Non-contiguous finished genome sequence and contextual data of the filamentous soil bacterium Ktedonobacter racemifer type strain (SOSP1-21).</title>
        <authorList>
            <person name="Chang Y.J."/>
            <person name="Land M."/>
            <person name="Hauser L."/>
            <person name="Chertkov O."/>
            <person name="Del Rio T.G."/>
            <person name="Nolan M."/>
            <person name="Copeland A."/>
            <person name="Tice H."/>
            <person name="Cheng J.F."/>
            <person name="Lucas S."/>
            <person name="Han C."/>
            <person name="Goodwin L."/>
            <person name="Pitluck S."/>
            <person name="Ivanova N."/>
            <person name="Ovchinikova G."/>
            <person name="Pati A."/>
            <person name="Chen A."/>
            <person name="Palaniappan K."/>
            <person name="Mavromatis K."/>
            <person name="Liolios K."/>
            <person name="Brettin T."/>
            <person name="Fiebig A."/>
            <person name="Rohde M."/>
            <person name="Abt B."/>
            <person name="Goker M."/>
            <person name="Detter J.C."/>
            <person name="Woyke T."/>
            <person name="Bristow J."/>
            <person name="Eisen J.A."/>
            <person name="Markowitz V."/>
            <person name="Hugenholtz P."/>
            <person name="Kyrpides N.C."/>
            <person name="Klenk H.P."/>
            <person name="Lapidus A."/>
        </authorList>
    </citation>
    <scope>NUCLEOTIDE SEQUENCE [LARGE SCALE GENOMIC DNA]</scope>
    <source>
        <strain evidence="2">DSM 44963</strain>
    </source>
</reference>
<comment type="caution">
    <text evidence="1">The sequence shown here is derived from an EMBL/GenBank/DDBJ whole genome shotgun (WGS) entry which is preliminary data.</text>
</comment>
<dbReference type="NCBIfam" id="TIGR02243">
    <property type="entry name" value="putative baseplate assembly protein"/>
    <property type="match status" value="1"/>
</dbReference>
<dbReference type="AlphaFoldDB" id="D6TXD3"/>
<dbReference type="InterPro" id="IPR011749">
    <property type="entry name" value="CHP02243"/>
</dbReference>
<protein>
    <recommendedName>
        <fullName evidence="3">Baseplate protein J-like domain-containing protein</fullName>
    </recommendedName>
</protein>
<proteinExistence type="predicted"/>
<keyword evidence="2" id="KW-1185">Reference proteome</keyword>
<dbReference type="OrthoDB" id="266253at2"/>
<sequence>MSDVTDVSLVNLNDCGCCEGIHVETPAPVYNRPGLSAITYRVGTHSQFKDSMLARLSLFAQDYPALQQLKTRDDNDFSLALLDAWAAVADVLTFYQERIANESYLRTATERVSLIELAQLIGYKMRPGVAASTYLAFTVEDAKGAPGHATIDIGTKVQSIPGPSQLPQTFETIEKITAKASWNALKPQTTHLVQPKNGDTQAYLKGTTTGLKPSDGILFVGSEREGNTNSEQWDFRQVTTVTLDNTNGRTLVTWNKGLGTASINPPAVSEVYTFRKRAALFGANAPDVRTLPDSVLTNYGLSTGSSRANEWNFGTLGSPFNLDTTYAGIVQGSWIVFSDLSRHALYRVNSVLDTSQNNYTLTSKTTRITPDTTKHLNQFGSPRGVVVFAQSEKLDLAEIPITPSPLQAGVGTIALSQAAPDLQANQTLVISGMAPNAAASDPAISEIVAIKNVSSDGMVITLSTGLQNSYDPTTVRINANVALATHGETVLGETLGSGDASQSYQQFTLRQPPLTYISSATASGEESTLTVRVNDIEWHEVPTLYGHGPRNRIFVTNTNDNQKTSIEFGDGVTGARLPTGQGNVRATYRKGIGTAGLVKAGQLSLLMMRPLGVKAVTNPVDASGAADPEGLDATGATDPKALEKARLNVPLTILTLDRIVSLQDYEDFARAFSGIAKALATWTWSGQVRGVFVTVAGANGLAVGEGSPTYNNLLSAMQMAGDPYVPLRVQTYRQAYFRIAARVKVAPDYSQHPVLTAVENALRDAFSFDARAFGQPVTQSEVIATMQAVPGVVAVDLYKLYRPRRLILYDLERAVAHNLIHFFPPGSYSQLNSVLVAAVPQPGAEGSIVAAELLTLDPAPLDDLGVMP</sequence>
<dbReference type="EMBL" id="ADVG01000003">
    <property type="protein sequence ID" value="EFH84866.1"/>
    <property type="molecule type" value="Genomic_DNA"/>
</dbReference>
<evidence type="ECO:0000313" key="2">
    <source>
        <dbReference type="Proteomes" id="UP000004508"/>
    </source>
</evidence>
<dbReference type="RefSeq" id="WP_007916681.1">
    <property type="nucleotide sequence ID" value="NZ_ADVG01000003.1"/>
</dbReference>
<evidence type="ECO:0000313" key="1">
    <source>
        <dbReference type="EMBL" id="EFH84866.1"/>
    </source>
</evidence>
<dbReference type="STRING" id="485913.Krac_5981"/>
<name>D6TXD3_KTERA</name>
<organism evidence="1 2">
    <name type="scientific">Ktedonobacter racemifer DSM 44963</name>
    <dbReference type="NCBI Taxonomy" id="485913"/>
    <lineage>
        <taxon>Bacteria</taxon>
        <taxon>Bacillati</taxon>
        <taxon>Chloroflexota</taxon>
        <taxon>Ktedonobacteria</taxon>
        <taxon>Ktedonobacterales</taxon>
        <taxon>Ktedonobacteraceae</taxon>
        <taxon>Ktedonobacter</taxon>
    </lineage>
</organism>
<evidence type="ECO:0008006" key="3">
    <source>
        <dbReference type="Google" id="ProtNLM"/>
    </source>
</evidence>